<accession>X7ZAN0</accession>
<dbReference type="EMBL" id="JAOA01000006">
    <property type="protein sequence ID" value="EUA16429.1"/>
    <property type="molecule type" value="Genomic_DNA"/>
</dbReference>
<reference evidence="1 2" key="1">
    <citation type="submission" date="2013-12" db="EMBL/GenBank/DDBJ databases">
        <authorList>
            <person name="Brown-Elliot B."/>
            <person name="Wallace R."/>
            <person name="Lenaerts A."/>
            <person name="Ordway D."/>
            <person name="DeGroote M.A."/>
            <person name="Parker T."/>
            <person name="Sizemore C."/>
            <person name="Tallon L.J."/>
            <person name="Sadzewicz L.K."/>
            <person name="Sengamalay N."/>
            <person name="Fraser C.M."/>
            <person name="Hine E."/>
            <person name="Shefchek K.A."/>
            <person name="Das S.P."/>
            <person name="Tettelin H."/>
        </authorList>
    </citation>
    <scope>NUCLEOTIDE SEQUENCE [LARGE SCALE GENOMIC DNA]</scope>
    <source>
        <strain evidence="1 2">662</strain>
    </source>
</reference>
<proteinExistence type="predicted"/>
<evidence type="ECO:0000313" key="1">
    <source>
        <dbReference type="EMBL" id="EUA16429.1"/>
    </source>
</evidence>
<dbReference type="Proteomes" id="UP000020561">
    <property type="component" value="Unassembled WGS sequence"/>
</dbReference>
<comment type="caution">
    <text evidence="1">The sequence shown here is derived from an EMBL/GenBank/DDBJ whole genome shotgun (WGS) entry which is preliminary data.</text>
</comment>
<organism evidence="1 2">
    <name type="scientific">Mycobacterium kansasii 662</name>
    <dbReference type="NCBI Taxonomy" id="1299326"/>
    <lineage>
        <taxon>Bacteria</taxon>
        <taxon>Bacillati</taxon>
        <taxon>Actinomycetota</taxon>
        <taxon>Actinomycetes</taxon>
        <taxon>Mycobacteriales</taxon>
        <taxon>Mycobacteriaceae</taxon>
        <taxon>Mycobacterium</taxon>
    </lineage>
</organism>
<evidence type="ECO:0000313" key="2">
    <source>
        <dbReference type="Proteomes" id="UP000020561"/>
    </source>
</evidence>
<dbReference type="AlphaFoldDB" id="X7ZAN0"/>
<sequence>MIIRERYPDYLKSRDSVAGPPAASLADHFQWLARRPSVR</sequence>
<protein>
    <submittedName>
        <fullName evidence="1">Uncharacterized protein</fullName>
    </submittedName>
</protein>
<gene>
    <name evidence="1" type="ORF">I545_4233</name>
</gene>
<name>X7ZAN0_MYCKA</name>